<keyword evidence="2" id="KW-0012">Acyltransferase</keyword>
<comment type="caution">
    <text evidence="4">The sequence shown here is derived from an EMBL/GenBank/DDBJ whole genome shotgun (WGS) entry which is preliminary data.</text>
</comment>
<dbReference type="InterPro" id="IPR000182">
    <property type="entry name" value="GNAT_dom"/>
</dbReference>
<keyword evidence="1" id="KW-0808">Transferase</keyword>
<dbReference type="Proteomes" id="UP000326380">
    <property type="component" value="Unassembled WGS sequence"/>
</dbReference>
<dbReference type="PANTHER" id="PTHR43877">
    <property type="entry name" value="AMINOALKYLPHOSPHONATE N-ACETYLTRANSFERASE-RELATED-RELATED"/>
    <property type="match status" value="1"/>
</dbReference>
<dbReference type="SUPFAM" id="SSF55729">
    <property type="entry name" value="Acyl-CoA N-acyltransferases (Nat)"/>
    <property type="match status" value="1"/>
</dbReference>
<dbReference type="AlphaFoldDB" id="A0A7L4ZSU4"/>
<dbReference type="GO" id="GO:0016747">
    <property type="term" value="F:acyltransferase activity, transferring groups other than amino-acyl groups"/>
    <property type="evidence" value="ECO:0007669"/>
    <property type="project" value="InterPro"/>
</dbReference>
<dbReference type="Pfam" id="PF00583">
    <property type="entry name" value="Acetyltransf_1"/>
    <property type="match status" value="1"/>
</dbReference>
<dbReference type="PANTHER" id="PTHR43877:SF2">
    <property type="entry name" value="AMINOALKYLPHOSPHONATE N-ACETYLTRANSFERASE-RELATED"/>
    <property type="match status" value="1"/>
</dbReference>
<keyword evidence="5" id="KW-1185">Reference proteome</keyword>
<organism evidence="4 5">
    <name type="scientific">Hymenobacter busanensis</name>
    <dbReference type="NCBI Taxonomy" id="2607656"/>
    <lineage>
        <taxon>Bacteria</taxon>
        <taxon>Pseudomonadati</taxon>
        <taxon>Bacteroidota</taxon>
        <taxon>Cytophagia</taxon>
        <taxon>Cytophagales</taxon>
        <taxon>Hymenobacteraceae</taxon>
        <taxon>Hymenobacter</taxon>
    </lineage>
</organism>
<feature type="region of interest" description="Disordered" evidence="3">
    <location>
        <begin position="146"/>
        <end position="166"/>
    </location>
</feature>
<dbReference type="CDD" id="cd04301">
    <property type="entry name" value="NAT_SF"/>
    <property type="match status" value="1"/>
</dbReference>
<dbReference type="InterPro" id="IPR016181">
    <property type="entry name" value="Acyl_CoA_acyltransferase"/>
</dbReference>
<proteinExistence type="predicted"/>
<evidence type="ECO:0000256" key="2">
    <source>
        <dbReference type="ARBA" id="ARBA00023315"/>
    </source>
</evidence>
<evidence type="ECO:0000256" key="3">
    <source>
        <dbReference type="SAM" id="MobiDB-lite"/>
    </source>
</evidence>
<dbReference type="PROSITE" id="PS51186">
    <property type="entry name" value="GNAT"/>
    <property type="match status" value="1"/>
</dbReference>
<evidence type="ECO:0000313" key="4">
    <source>
        <dbReference type="EMBL" id="KAA9327653.1"/>
    </source>
</evidence>
<dbReference type="EMBL" id="VTWU01000006">
    <property type="protein sequence ID" value="KAA9327653.1"/>
    <property type="molecule type" value="Genomic_DNA"/>
</dbReference>
<accession>A0A7L4ZSU4</accession>
<reference evidence="4 5" key="1">
    <citation type="submission" date="2019-09" db="EMBL/GenBank/DDBJ databases">
        <title>Genome sequence of Hymenobacter sp. M3.</title>
        <authorList>
            <person name="Srinivasan S."/>
        </authorList>
    </citation>
    <scope>NUCLEOTIDE SEQUENCE [LARGE SCALE GENOMIC DNA]</scope>
    <source>
        <strain evidence="4 5">M3</strain>
    </source>
</reference>
<evidence type="ECO:0000313" key="5">
    <source>
        <dbReference type="Proteomes" id="UP000326380"/>
    </source>
</evidence>
<dbReference type="RefSeq" id="WP_151080100.1">
    <property type="nucleotide sequence ID" value="NZ_CP047647.1"/>
</dbReference>
<dbReference type="Gene3D" id="3.40.630.30">
    <property type="match status" value="1"/>
</dbReference>
<name>A0A7L4ZSU4_9BACT</name>
<gene>
    <name evidence="4" type="ORF">F0P96_16890</name>
</gene>
<sequence length="175" mass="18653">MNDDAARTLGTATAADIPELVTVVNQAYRGTGTQPGWTHEAHLLKGPRTEPAALQALLATPGAAILTCRSANHHLLGSVYVEVQGPHLYVGLLAVDPARQAGGIGRLLLSAAEDHARRHGCTAVRMTVLAQRPDLLGWYARRGYQPTGETQPFPTGPSHGQPRQPLTLLVLKKPL</sequence>
<protein>
    <submittedName>
        <fullName evidence="4">GNAT family N-acetyltransferase</fullName>
    </submittedName>
</protein>
<evidence type="ECO:0000256" key="1">
    <source>
        <dbReference type="ARBA" id="ARBA00022679"/>
    </source>
</evidence>
<dbReference type="InterPro" id="IPR050832">
    <property type="entry name" value="Bact_Acetyltransf"/>
</dbReference>